<evidence type="ECO:0000259" key="5">
    <source>
        <dbReference type="PROSITE" id="PS50987"/>
    </source>
</evidence>
<dbReference type="GO" id="GO:0003700">
    <property type="term" value="F:DNA-binding transcription factor activity"/>
    <property type="evidence" value="ECO:0007669"/>
    <property type="project" value="InterPro"/>
</dbReference>
<keyword evidence="3" id="KW-0804">Transcription</keyword>
<dbReference type="KEGG" id="mew:MSWAN_2347"/>
<dbReference type="Proteomes" id="UP000009231">
    <property type="component" value="Chromosome"/>
</dbReference>
<dbReference type="AlphaFoldDB" id="F6D5Y2"/>
<dbReference type="SUPFAM" id="SSF46785">
    <property type="entry name" value="Winged helix' DNA-binding domain"/>
    <property type="match status" value="1"/>
</dbReference>
<evidence type="ECO:0000256" key="1">
    <source>
        <dbReference type="ARBA" id="ARBA00023015"/>
    </source>
</evidence>
<keyword evidence="2" id="KW-0238">DNA-binding</keyword>
<dbReference type="Pfam" id="PF01022">
    <property type="entry name" value="HTH_5"/>
    <property type="match status" value="1"/>
</dbReference>
<dbReference type="NCBIfam" id="NF033788">
    <property type="entry name" value="HTH_metalloreg"/>
    <property type="match status" value="1"/>
</dbReference>
<keyword evidence="7" id="KW-1185">Reference proteome</keyword>
<sequence>MKTCEINGGKLSGKNKGEESPSQSQIDKLKEIMVILPDENRLQAQSELFKPLSDPTRLKILYLLRNGELCVCEIIFALKKPQSTISHHLNILKKAGFIKGRKEGVWIHYRLADAEIVGVIDNLTSILNEKGGF</sequence>
<dbReference type="InterPro" id="IPR036390">
    <property type="entry name" value="WH_DNA-bd_sf"/>
</dbReference>
<evidence type="ECO:0000256" key="3">
    <source>
        <dbReference type="ARBA" id="ARBA00023163"/>
    </source>
</evidence>
<dbReference type="GO" id="GO:0003677">
    <property type="term" value="F:DNA binding"/>
    <property type="evidence" value="ECO:0007669"/>
    <property type="project" value="UniProtKB-KW"/>
</dbReference>
<dbReference type="GeneID" id="10669876"/>
<dbReference type="EMBL" id="CP002772">
    <property type="protein sequence ID" value="AEG19352.1"/>
    <property type="molecule type" value="Genomic_DNA"/>
</dbReference>
<proteinExistence type="predicted"/>
<evidence type="ECO:0000256" key="4">
    <source>
        <dbReference type="SAM" id="MobiDB-lite"/>
    </source>
</evidence>
<feature type="domain" description="HTH arsR-type" evidence="5">
    <location>
        <begin position="37"/>
        <end position="131"/>
    </location>
</feature>
<dbReference type="STRING" id="868131.MSWAN_2347"/>
<dbReference type="PANTHER" id="PTHR33154:SF18">
    <property type="entry name" value="ARSENICAL RESISTANCE OPERON REPRESSOR"/>
    <property type="match status" value="1"/>
</dbReference>
<dbReference type="PANTHER" id="PTHR33154">
    <property type="entry name" value="TRANSCRIPTIONAL REGULATOR, ARSR FAMILY"/>
    <property type="match status" value="1"/>
</dbReference>
<dbReference type="OrthoDB" id="46231at2157"/>
<feature type="region of interest" description="Disordered" evidence="4">
    <location>
        <begin position="1"/>
        <end position="25"/>
    </location>
</feature>
<reference evidence="6 7" key="1">
    <citation type="journal article" date="2014" name="Int. J. Syst. Evol. Microbiol.">
        <title>Methanobacterium paludis sp. nov. and a novel strain of Methanobacterium lacus isolated from northern peatlands.</title>
        <authorList>
            <person name="Cadillo-Quiroz H."/>
            <person name="Brauer S.L."/>
            <person name="Goodson N."/>
            <person name="Yavitt J.B."/>
            <person name="Zinder S.H."/>
        </authorList>
    </citation>
    <scope>NUCLEOTIDE SEQUENCE [LARGE SCALE GENOMIC DNA]</scope>
    <source>
        <strain evidence="7">DSM 25820 / JCM 18151 / SWAN1</strain>
    </source>
</reference>
<evidence type="ECO:0000313" key="6">
    <source>
        <dbReference type="EMBL" id="AEG19352.1"/>
    </source>
</evidence>
<dbReference type="SMART" id="SM00418">
    <property type="entry name" value="HTH_ARSR"/>
    <property type="match status" value="1"/>
</dbReference>
<dbReference type="PRINTS" id="PR00778">
    <property type="entry name" value="HTHARSR"/>
</dbReference>
<evidence type="ECO:0000256" key="2">
    <source>
        <dbReference type="ARBA" id="ARBA00023125"/>
    </source>
</evidence>
<gene>
    <name evidence="6" type="ordered locus">MSWAN_2347</name>
</gene>
<dbReference type="InterPro" id="IPR011991">
    <property type="entry name" value="ArsR-like_HTH"/>
</dbReference>
<accession>F6D5Y2</accession>
<dbReference type="CDD" id="cd00090">
    <property type="entry name" value="HTH_ARSR"/>
    <property type="match status" value="1"/>
</dbReference>
<dbReference type="RefSeq" id="WP_013826851.1">
    <property type="nucleotide sequence ID" value="NC_015574.1"/>
</dbReference>
<dbReference type="InterPro" id="IPR001845">
    <property type="entry name" value="HTH_ArsR_DNA-bd_dom"/>
</dbReference>
<name>F6D5Y2_METPW</name>
<dbReference type="InterPro" id="IPR036388">
    <property type="entry name" value="WH-like_DNA-bd_sf"/>
</dbReference>
<evidence type="ECO:0000313" key="7">
    <source>
        <dbReference type="Proteomes" id="UP000009231"/>
    </source>
</evidence>
<keyword evidence="1" id="KW-0805">Transcription regulation</keyword>
<dbReference type="eggNOG" id="arCOG01681">
    <property type="taxonomic scope" value="Archaea"/>
</dbReference>
<organism evidence="6 7">
    <name type="scientific">Methanobacterium paludis (strain DSM 25820 / JCM 18151 / SWAN1)</name>
    <dbReference type="NCBI Taxonomy" id="868131"/>
    <lineage>
        <taxon>Archaea</taxon>
        <taxon>Methanobacteriati</taxon>
        <taxon>Methanobacteriota</taxon>
        <taxon>Methanomada group</taxon>
        <taxon>Methanobacteria</taxon>
        <taxon>Methanobacteriales</taxon>
        <taxon>Methanobacteriaceae</taxon>
        <taxon>Methanobacterium</taxon>
    </lineage>
</organism>
<dbReference type="PROSITE" id="PS50987">
    <property type="entry name" value="HTH_ARSR_2"/>
    <property type="match status" value="1"/>
</dbReference>
<dbReference type="InterPro" id="IPR051081">
    <property type="entry name" value="HTH_MetalResp_TranReg"/>
</dbReference>
<dbReference type="HOGENOM" id="CLU_097806_7_3_2"/>
<protein>
    <submittedName>
        <fullName evidence="6">Transcriptional regulator, ArsR family</fullName>
    </submittedName>
</protein>
<dbReference type="Gene3D" id="1.10.10.10">
    <property type="entry name" value="Winged helix-like DNA-binding domain superfamily/Winged helix DNA-binding domain"/>
    <property type="match status" value="1"/>
</dbReference>